<dbReference type="GeneID" id="16994050"/>
<dbReference type="KEGG" id="cme:CYME_CMJ170C"/>
<dbReference type="Gene3D" id="3.30.720.90">
    <property type="match status" value="1"/>
</dbReference>
<dbReference type="OrthoDB" id="10258478at2759"/>
<dbReference type="GO" id="GO:0003735">
    <property type="term" value="F:structural constituent of ribosome"/>
    <property type="evidence" value="ECO:0007669"/>
    <property type="project" value="InterPro"/>
</dbReference>
<dbReference type="Pfam" id="PF01781">
    <property type="entry name" value="Ribosomal_L38e"/>
    <property type="match status" value="1"/>
</dbReference>
<name>M1V845_CYAM1</name>
<evidence type="ECO:0000256" key="5">
    <source>
        <dbReference type="ARBA" id="ARBA00035338"/>
    </source>
</evidence>
<dbReference type="PANTHER" id="PTHR10965:SF0">
    <property type="entry name" value="LARGE RIBOSOMAL SUBUNIT PROTEIN EL38"/>
    <property type="match status" value="1"/>
</dbReference>
<dbReference type="HOGENOM" id="CLU_152057_1_0_1"/>
<evidence type="ECO:0000256" key="1">
    <source>
        <dbReference type="ARBA" id="ARBA00007803"/>
    </source>
</evidence>
<evidence type="ECO:0000256" key="3">
    <source>
        <dbReference type="ARBA" id="ARBA00023274"/>
    </source>
</evidence>
<accession>M1V845</accession>
<keyword evidence="8" id="KW-1185">Reference proteome</keyword>
<dbReference type="STRING" id="280699.M1V845"/>
<evidence type="ECO:0000313" key="7">
    <source>
        <dbReference type="EMBL" id="BAM80294.1"/>
    </source>
</evidence>
<evidence type="ECO:0000256" key="6">
    <source>
        <dbReference type="RuleBase" id="RU003445"/>
    </source>
</evidence>
<dbReference type="Gramene" id="CMJ170CT">
    <property type="protein sequence ID" value="CMJ170CT"/>
    <property type="gene ID" value="CMJ170C"/>
</dbReference>
<reference evidence="7 8" key="2">
    <citation type="journal article" date="2007" name="BMC Biol.">
        <title>A 100%-complete sequence reveals unusually simple genomic features in the hot-spring red alga Cyanidioschyzon merolae.</title>
        <authorList>
            <person name="Nozaki H."/>
            <person name="Takano H."/>
            <person name="Misumi O."/>
            <person name="Terasawa K."/>
            <person name="Matsuzaki M."/>
            <person name="Maruyama S."/>
            <person name="Nishida K."/>
            <person name="Yagisawa F."/>
            <person name="Yoshida Y."/>
            <person name="Fujiwara T."/>
            <person name="Takio S."/>
            <person name="Tamura K."/>
            <person name="Chung S.J."/>
            <person name="Nakamura S."/>
            <person name="Kuroiwa H."/>
            <person name="Tanaka K."/>
            <person name="Sato N."/>
            <person name="Kuroiwa T."/>
        </authorList>
    </citation>
    <scope>NUCLEOTIDE SEQUENCE [LARGE SCALE GENOMIC DNA]</scope>
    <source>
        <strain evidence="7 8">10D</strain>
    </source>
</reference>
<dbReference type="InterPro" id="IPR038464">
    <property type="entry name" value="Ribosomal_eL38_sf"/>
</dbReference>
<proteinExistence type="inferred from homology"/>
<evidence type="ECO:0000256" key="4">
    <source>
        <dbReference type="ARBA" id="ARBA00035235"/>
    </source>
</evidence>
<protein>
    <recommendedName>
        <fullName evidence="4">Large ribosomal subunit protein eL38</fullName>
    </recommendedName>
    <alternativeName>
        <fullName evidence="5">60S ribosomal protein L38</fullName>
    </alternativeName>
</protein>
<dbReference type="GO" id="GO:0006412">
    <property type="term" value="P:translation"/>
    <property type="evidence" value="ECO:0007669"/>
    <property type="project" value="InterPro"/>
</dbReference>
<dbReference type="FunFam" id="3.30.720.90:FF:000002">
    <property type="entry name" value="60S ribosomal proteins L38"/>
    <property type="match status" value="1"/>
</dbReference>
<dbReference type="OMA" id="RCHRFIY"/>
<dbReference type="GO" id="GO:0022625">
    <property type="term" value="C:cytosolic large ribosomal subunit"/>
    <property type="evidence" value="ECO:0007669"/>
    <property type="project" value="TreeGrafter"/>
</dbReference>
<gene>
    <name evidence="7" type="ORF">CYME_CMJ170C</name>
</gene>
<comment type="similarity">
    <text evidence="1 6">Belongs to the eukaryotic ribosomal protein eL38 family.</text>
</comment>
<evidence type="ECO:0000256" key="2">
    <source>
        <dbReference type="ARBA" id="ARBA00022980"/>
    </source>
</evidence>
<organism evidence="7 8">
    <name type="scientific">Cyanidioschyzon merolae (strain NIES-3377 / 10D)</name>
    <name type="common">Unicellular red alga</name>
    <dbReference type="NCBI Taxonomy" id="280699"/>
    <lineage>
        <taxon>Eukaryota</taxon>
        <taxon>Rhodophyta</taxon>
        <taxon>Bangiophyceae</taxon>
        <taxon>Cyanidiales</taxon>
        <taxon>Cyanidiaceae</taxon>
        <taxon>Cyanidioschyzon</taxon>
    </lineage>
</organism>
<keyword evidence="3 6" id="KW-0687">Ribonucleoprotein</keyword>
<sequence>MPKEIKDLKTFLSLCKRADATRVTVKRNRANTKFKIRCSRFLYTLVVQDSRKATKLEQSLPPKLQVQKVERGSRAKAAKKR</sequence>
<dbReference type="AlphaFoldDB" id="M1V845"/>
<keyword evidence="2 6" id="KW-0689">Ribosomal protein</keyword>
<reference evidence="7 8" key="1">
    <citation type="journal article" date="2004" name="Nature">
        <title>Genome sequence of the ultrasmall unicellular red alga Cyanidioschyzon merolae 10D.</title>
        <authorList>
            <person name="Matsuzaki M."/>
            <person name="Misumi O."/>
            <person name="Shin-i T."/>
            <person name="Maruyama S."/>
            <person name="Takahara M."/>
            <person name="Miyagishima S."/>
            <person name="Mori T."/>
            <person name="Nishida K."/>
            <person name="Yagisawa F."/>
            <person name="Nishida K."/>
            <person name="Yoshida Y."/>
            <person name="Nishimura Y."/>
            <person name="Nakao S."/>
            <person name="Kobayashi T."/>
            <person name="Momoyama Y."/>
            <person name="Higashiyama T."/>
            <person name="Minoda A."/>
            <person name="Sano M."/>
            <person name="Nomoto H."/>
            <person name="Oishi K."/>
            <person name="Hayashi H."/>
            <person name="Ohta F."/>
            <person name="Nishizaka S."/>
            <person name="Haga S."/>
            <person name="Miura S."/>
            <person name="Morishita T."/>
            <person name="Kabeya Y."/>
            <person name="Terasawa K."/>
            <person name="Suzuki Y."/>
            <person name="Ishii Y."/>
            <person name="Asakawa S."/>
            <person name="Takano H."/>
            <person name="Ohta N."/>
            <person name="Kuroiwa H."/>
            <person name="Tanaka K."/>
            <person name="Shimizu N."/>
            <person name="Sugano S."/>
            <person name="Sato N."/>
            <person name="Nozaki H."/>
            <person name="Ogasawara N."/>
            <person name="Kohara Y."/>
            <person name="Kuroiwa T."/>
        </authorList>
    </citation>
    <scope>NUCLEOTIDE SEQUENCE [LARGE SCALE GENOMIC DNA]</scope>
    <source>
        <strain evidence="7 8">10D</strain>
    </source>
</reference>
<evidence type="ECO:0000313" key="8">
    <source>
        <dbReference type="Proteomes" id="UP000007014"/>
    </source>
</evidence>
<dbReference type="InterPro" id="IPR002675">
    <property type="entry name" value="Ribosomal_eL38"/>
</dbReference>
<dbReference type="eggNOG" id="KOG3499">
    <property type="taxonomic scope" value="Eukaryota"/>
</dbReference>
<dbReference type="EMBL" id="AP006492">
    <property type="protein sequence ID" value="BAM80294.1"/>
    <property type="molecule type" value="Genomic_DNA"/>
</dbReference>
<dbReference type="Proteomes" id="UP000007014">
    <property type="component" value="Chromosome 10"/>
</dbReference>
<dbReference type="RefSeq" id="XP_005534901.1">
    <property type="nucleotide sequence ID" value="XM_005534844.1"/>
</dbReference>
<dbReference type="PANTHER" id="PTHR10965">
    <property type="entry name" value="60S RIBOSOMAL PROTEIN L38"/>
    <property type="match status" value="1"/>
</dbReference>
<dbReference type="GO" id="GO:0022618">
    <property type="term" value="P:protein-RNA complex assembly"/>
    <property type="evidence" value="ECO:0007669"/>
    <property type="project" value="TreeGrafter"/>
</dbReference>